<sequence>MIDRTFLYTEYFQSLERFNSSDIVWGYEPDVVYHFIQSGVTLASYHELGAENESPLLAELYLRQIYFAMIEAIRDPERSQQFRHVCLNMIHEPLIALKRFYKRRHGGEQRFLSLQLELQRLQAPLD</sequence>
<dbReference type="OrthoDB" id="5893245at2"/>
<accession>A0A128F3Y4</accession>
<dbReference type="AlphaFoldDB" id="A0A128F3Y4"/>
<proteinExistence type="predicted"/>
<protein>
    <submittedName>
        <fullName evidence="1">Uncharacterized protein</fullName>
    </submittedName>
</protein>
<name>A0A128F3Y4_9GAMM</name>
<evidence type="ECO:0000313" key="2">
    <source>
        <dbReference type="Proteomes" id="UP000071641"/>
    </source>
</evidence>
<dbReference type="EMBL" id="FIZX01000002">
    <property type="protein sequence ID" value="CZF81493.1"/>
    <property type="molecule type" value="Genomic_DNA"/>
</dbReference>
<organism evidence="1 2">
    <name type="scientific">Grimontia celer</name>
    <dbReference type="NCBI Taxonomy" id="1796497"/>
    <lineage>
        <taxon>Bacteria</taxon>
        <taxon>Pseudomonadati</taxon>
        <taxon>Pseudomonadota</taxon>
        <taxon>Gammaproteobacteria</taxon>
        <taxon>Vibrionales</taxon>
        <taxon>Vibrionaceae</taxon>
        <taxon>Grimontia</taxon>
    </lineage>
</organism>
<reference evidence="2" key="1">
    <citation type="submission" date="2016-02" db="EMBL/GenBank/DDBJ databases">
        <authorList>
            <person name="Rodrigo-Torres Lidia"/>
            <person name="Arahal R.David."/>
        </authorList>
    </citation>
    <scope>NUCLEOTIDE SEQUENCE [LARGE SCALE GENOMIC DNA]</scope>
    <source>
        <strain evidence="2">CECT 9029</strain>
    </source>
</reference>
<dbReference type="Proteomes" id="UP000071641">
    <property type="component" value="Unassembled WGS sequence"/>
</dbReference>
<gene>
    <name evidence="1" type="ORF">GCE9029_02644</name>
</gene>
<dbReference type="STRING" id="1796497.GCE9029_02644"/>
<dbReference type="RefSeq" id="WP_002538595.1">
    <property type="nucleotide sequence ID" value="NZ_FIZX01000002.1"/>
</dbReference>
<keyword evidence="2" id="KW-1185">Reference proteome</keyword>
<evidence type="ECO:0000313" key="1">
    <source>
        <dbReference type="EMBL" id="CZF81493.1"/>
    </source>
</evidence>